<accession>A0A511MYG0</accession>
<sequence>MAEQRVKNTADLTSLPPGAYRFEVRVKDPILKRVVKLVAGGYRLALVGDVWDKLVVPAIHQKYPNIKLPATNFVDPLTGLDKVGGKFRPRKGFEEATGEFWFWLSVVK</sequence>
<evidence type="ECO:0000313" key="2">
    <source>
        <dbReference type="Proteomes" id="UP000321306"/>
    </source>
</evidence>
<dbReference type="AlphaFoldDB" id="A0A511MYG0"/>
<dbReference type="EMBL" id="BJXB01000003">
    <property type="protein sequence ID" value="GEM45318.1"/>
    <property type="molecule type" value="Genomic_DNA"/>
</dbReference>
<name>A0A511MYG0_DEIC1</name>
<comment type="caution">
    <text evidence="1">The sequence shown here is derived from an EMBL/GenBank/DDBJ whole genome shotgun (WGS) entry which is preliminary data.</text>
</comment>
<gene>
    <name evidence="1" type="ORF">DC3_09530</name>
</gene>
<dbReference type="OrthoDB" id="9809354at2"/>
<evidence type="ECO:0000313" key="1">
    <source>
        <dbReference type="EMBL" id="GEM45318.1"/>
    </source>
</evidence>
<organism evidence="1 2">
    <name type="scientific">Deinococcus cellulosilyticus (strain DSM 18568 / NBRC 106333 / KACC 11606 / 5516J-15)</name>
    <dbReference type="NCBI Taxonomy" id="1223518"/>
    <lineage>
        <taxon>Bacteria</taxon>
        <taxon>Thermotogati</taxon>
        <taxon>Deinococcota</taxon>
        <taxon>Deinococci</taxon>
        <taxon>Deinococcales</taxon>
        <taxon>Deinococcaceae</taxon>
        <taxon>Deinococcus</taxon>
    </lineage>
</organism>
<keyword evidence="2" id="KW-1185">Reference proteome</keyword>
<reference evidence="1 2" key="1">
    <citation type="submission" date="2019-07" db="EMBL/GenBank/DDBJ databases">
        <title>Whole genome shotgun sequence of Deinococcus cellulosilyticus NBRC 106333.</title>
        <authorList>
            <person name="Hosoyama A."/>
            <person name="Uohara A."/>
            <person name="Ohji S."/>
            <person name="Ichikawa N."/>
        </authorList>
    </citation>
    <scope>NUCLEOTIDE SEQUENCE [LARGE SCALE GENOMIC DNA]</scope>
    <source>
        <strain evidence="1 2">NBRC 106333</strain>
    </source>
</reference>
<dbReference type="Proteomes" id="UP000321306">
    <property type="component" value="Unassembled WGS sequence"/>
</dbReference>
<protein>
    <submittedName>
        <fullName evidence="1">Uncharacterized protein</fullName>
    </submittedName>
</protein>
<dbReference type="RefSeq" id="WP_146882783.1">
    <property type="nucleotide sequence ID" value="NZ_BJXB01000003.1"/>
</dbReference>
<proteinExistence type="predicted"/>